<dbReference type="EMBL" id="CAKOFQ010007364">
    <property type="protein sequence ID" value="CAH1999411.1"/>
    <property type="molecule type" value="Genomic_DNA"/>
</dbReference>
<dbReference type="InterPro" id="IPR039884">
    <property type="entry name" value="R3HC1/R3HCL"/>
</dbReference>
<dbReference type="InterPro" id="IPR012677">
    <property type="entry name" value="Nucleotide-bd_a/b_plait_sf"/>
</dbReference>
<keyword evidence="3" id="KW-1185">Reference proteome</keyword>
<dbReference type="OrthoDB" id="5418203at2759"/>
<proteinExistence type="predicted"/>
<gene>
    <name evidence="2" type="ORF">ACAOBT_LOCUS24951</name>
</gene>
<reference evidence="2" key="1">
    <citation type="submission" date="2022-03" db="EMBL/GenBank/DDBJ databases">
        <authorList>
            <person name="Sayadi A."/>
        </authorList>
    </citation>
    <scope>NUCLEOTIDE SEQUENCE</scope>
</reference>
<dbReference type="PANTHER" id="PTHR21678:SF0">
    <property type="entry name" value="C3H1-TYPE DOMAIN-CONTAINING PROTEIN"/>
    <property type="match status" value="1"/>
</dbReference>
<evidence type="ECO:0008006" key="4">
    <source>
        <dbReference type="Google" id="ProtNLM"/>
    </source>
</evidence>
<sequence length="723" mass="84298">MEKNHERIFYRMEFSKLLWIHRRVVVIFPALGPNYLKAIQYQAELFDLATFTLGSRKLLCVGVCFKEYISGNAQSCEGLQTSNKMPETEPECSVRVRKKRPERQLYVPPAQRIFKNRNSDTVQKLENIEQKQNKHTIEKKNSKRRKSTEPGISKTKISDTELKSNNDDSIYQQNLHYLFNDFMEYFFWCYTFSVKWKYRVPENKSSFFRDSSVMKAYIFFKTFTKLYDTSLYRIPLYFCCPIVRLDILRRDIFLWQPKYYVHRESKISNIEVICDFDPILEVPAALPLPVMVENYSREINERNHDYYDFVCFKKRCSAMSDIYGLFVNYYFFIDDVTSNFDEETLDHLLGPESIHKSENVETIDLQPACMVSSIIQDSPEVDTTFDCVDVSIKPEECAISSRLSYESPPNLDVTPQGSRYLKSNATLKITSIQESSPQSKSLQYEAPVLVISETTTEVSSMKSSIQSRLDDPVKEKDIKERTEHDEEKEIMRRTKENINRRIKPIMKYVEDADNTLCINKDENLNNWEDLFDDDGQLHENLVKQIVKKVGQEVTIVKAKEDYTEYCSTKQIEEFEHMVELYDFPSTFETNDLIQAFSEIQSDAMYVKWVDDTHAILVLGSLAQAQKAVSLTSPIIKARPMTAASKAALNTAQRHDLRPAMKRPQTNLQTARRLITTHLGRKSGISQEKSAQERNDLRAAREQKRLVKKNEQDAWEGKLRSCLN</sequence>
<dbReference type="AlphaFoldDB" id="A0A9P0PZ46"/>
<feature type="region of interest" description="Disordered" evidence="1">
    <location>
        <begin position="130"/>
        <end position="158"/>
    </location>
</feature>
<dbReference type="Proteomes" id="UP001152888">
    <property type="component" value="Unassembled WGS sequence"/>
</dbReference>
<name>A0A9P0PZ46_ACAOB</name>
<evidence type="ECO:0000256" key="1">
    <source>
        <dbReference type="SAM" id="MobiDB-lite"/>
    </source>
</evidence>
<dbReference type="PANTHER" id="PTHR21678">
    <property type="entry name" value="GROWTH INHIBITION AND DIFFERENTIATION RELATED PROTEIN 88"/>
    <property type="match status" value="1"/>
</dbReference>
<evidence type="ECO:0000313" key="3">
    <source>
        <dbReference type="Proteomes" id="UP001152888"/>
    </source>
</evidence>
<dbReference type="Gene3D" id="3.30.70.330">
    <property type="match status" value="1"/>
</dbReference>
<feature type="compositionally biased region" description="Basic and acidic residues" evidence="1">
    <location>
        <begin position="130"/>
        <end position="140"/>
    </location>
</feature>
<accession>A0A9P0PZ46</accession>
<evidence type="ECO:0000313" key="2">
    <source>
        <dbReference type="EMBL" id="CAH1999411.1"/>
    </source>
</evidence>
<protein>
    <recommendedName>
        <fullName evidence="4">Coiled-coil domain-containing protein R3HCC1L</fullName>
    </recommendedName>
</protein>
<organism evidence="2 3">
    <name type="scientific">Acanthoscelides obtectus</name>
    <name type="common">Bean weevil</name>
    <name type="synonym">Bruchus obtectus</name>
    <dbReference type="NCBI Taxonomy" id="200917"/>
    <lineage>
        <taxon>Eukaryota</taxon>
        <taxon>Metazoa</taxon>
        <taxon>Ecdysozoa</taxon>
        <taxon>Arthropoda</taxon>
        <taxon>Hexapoda</taxon>
        <taxon>Insecta</taxon>
        <taxon>Pterygota</taxon>
        <taxon>Neoptera</taxon>
        <taxon>Endopterygota</taxon>
        <taxon>Coleoptera</taxon>
        <taxon>Polyphaga</taxon>
        <taxon>Cucujiformia</taxon>
        <taxon>Chrysomeloidea</taxon>
        <taxon>Chrysomelidae</taxon>
        <taxon>Bruchinae</taxon>
        <taxon>Bruchini</taxon>
        <taxon>Acanthoscelides</taxon>
    </lineage>
</organism>
<comment type="caution">
    <text evidence="2">The sequence shown here is derived from an EMBL/GenBank/DDBJ whole genome shotgun (WGS) entry which is preliminary data.</text>
</comment>